<accession>A0A8J8JYH3</accession>
<comment type="caution">
    <text evidence="1">The sequence shown here is derived from an EMBL/GenBank/DDBJ whole genome shotgun (WGS) entry which is preliminary data.</text>
</comment>
<keyword evidence="2" id="KW-1185">Reference proteome</keyword>
<sequence length="99" mass="11314">MITKIETAEDVKAFAKQLITEGVSFHPDDDFNDYVNLEESIPTYSKEEADVRNGLMNKCFEVCEKEGIDIYDVALEVSLIETEMDKFIPLPSQTYPENN</sequence>
<evidence type="ECO:0000313" key="1">
    <source>
        <dbReference type="EMBL" id="NNV57306.1"/>
    </source>
</evidence>
<dbReference type="Proteomes" id="UP000598971">
    <property type="component" value="Unassembled WGS sequence"/>
</dbReference>
<dbReference type="AlphaFoldDB" id="A0A8J8JYH3"/>
<protein>
    <submittedName>
        <fullName evidence="1">Uncharacterized protein</fullName>
    </submittedName>
</protein>
<evidence type="ECO:0000313" key="2">
    <source>
        <dbReference type="Proteomes" id="UP000598971"/>
    </source>
</evidence>
<organism evidence="1 2">
    <name type="scientific">Limnovirga soli</name>
    <dbReference type="NCBI Taxonomy" id="2656915"/>
    <lineage>
        <taxon>Bacteria</taxon>
        <taxon>Pseudomonadati</taxon>
        <taxon>Bacteroidota</taxon>
        <taxon>Chitinophagia</taxon>
        <taxon>Chitinophagales</taxon>
        <taxon>Chitinophagaceae</taxon>
        <taxon>Limnovirga</taxon>
    </lineage>
</organism>
<dbReference type="EMBL" id="WHPF01000014">
    <property type="protein sequence ID" value="NNV57306.1"/>
    <property type="molecule type" value="Genomic_DNA"/>
</dbReference>
<name>A0A8J8JYH3_9BACT</name>
<proteinExistence type="predicted"/>
<reference evidence="1" key="1">
    <citation type="submission" date="2019-10" db="EMBL/GenBank/DDBJ databases">
        <title>Draft genome sequence of Panacibacter sp. KCS-6.</title>
        <authorList>
            <person name="Yim K.J."/>
        </authorList>
    </citation>
    <scope>NUCLEOTIDE SEQUENCE</scope>
    <source>
        <strain evidence="1">KCS-6</strain>
    </source>
</reference>
<dbReference type="RefSeq" id="WP_171609254.1">
    <property type="nucleotide sequence ID" value="NZ_WHPF01000014.1"/>
</dbReference>
<gene>
    <name evidence="1" type="ORF">GD597_17675</name>
</gene>